<dbReference type="EMBL" id="JBGMDY010000002">
    <property type="protein sequence ID" value="KAL2345316.1"/>
    <property type="molecule type" value="Genomic_DNA"/>
</dbReference>
<evidence type="ECO:0000313" key="3">
    <source>
        <dbReference type="Proteomes" id="UP001603857"/>
    </source>
</evidence>
<reference evidence="2 3" key="1">
    <citation type="submission" date="2024-08" db="EMBL/GenBank/DDBJ databases">
        <title>Insights into the chromosomal genome structure of Flemingia macrophylla.</title>
        <authorList>
            <person name="Ding Y."/>
            <person name="Zhao Y."/>
            <person name="Bi W."/>
            <person name="Wu M."/>
            <person name="Zhao G."/>
            <person name="Gong Y."/>
            <person name="Li W."/>
            <person name="Zhang P."/>
        </authorList>
    </citation>
    <scope>NUCLEOTIDE SEQUENCE [LARGE SCALE GENOMIC DNA]</scope>
    <source>
        <strain evidence="2">DYQJB</strain>
        <tissue evidence="2">Leaf</tissue>
    </source>
</reference>
<comment type="caution">
    <text evidence="2">The sequence shown here is derived from an EMBL/GenBank/DDBJ whole genome shotgun (WGS) entry which is preliminary data.</text>
</comment>
<proteinExistence type="predicted"/>
<dbReference type="AlphaFoldDB" id="A0ABD1NBL6"/>
<dbReference type="Proteomes" id="UP001603857">
    <property type="component" value="Unassembled WGS sequence"/>
</dbReference>
<evidence type="ECO:0000256" key="1">
    <source>
        <dbReference type="SAM" id="MobiDB-lite"/>
    </source>
</evidence>
<protein>
    <submittedName>
        <fullName evidence="2">Uncharacterized protein</fullName>
    </submittedName>
</protein>
<feature type="region of interest" description="Disordered" evidence="1">
    <location>
        <begin position="1"/>
        <end position="21"/>
    </location>
</feature>
<accession>A0ABD1NBL6</accession>
<name>A0ABD1NBL6_9FABA</name>
<keyword evidence="3" id="KW-1185">Reference proteome</keyword>
<evidence type="ECO:0000313" key="2">
    <source>
        <dbReference type="EMBL" id="KAL2345316.1"/>
    </source>
</evidence>
<organism evidence="2 3">
    <name type="scientific">Flemingia macrophylla</name>
    <dbReference type="NCBI Taxonomy" id="520843"/>
    <lineage>
        <taxon>Eukaryota</taxon>
        <taxon>Viridiplantae</taxon>
        <taxon>Streptophyta</taxon>
        <taxon>Embryophyta</taxon>
        <taxon>Tracheophyta</taxon>
        <taxon>Spermatophyta</taxon>
        <taxon>Magnoliopsida</taxon>
        <taxon>eudicotyledons</taxon>
        <taxon>Gunneridae</taxon>
        <taxon>Pentapetalae</taxon>
        <taxon>rosids</taxon>
        <taxon>fabids</taxon>
        <taxon>Fabales</taxon>
        <taxon>Fabaceae</taxon>
        <taxon>Papilionoideae</taxon>
        <taxon>50 kb inversion clade</taxon>
        <taxon>NPAAA clade</taxon>
        <taxon>indigoferoid/millettioid clade</taxon>
        <taxon>Phaseoleae</taxon>
        <taxon>Flemingia</taxon>
    </lineage>
</organism>
<sequence length="77" mass="8960">MQPHHFISSSNVPPLDEKLRRNHFPSQDFPQLLSELHVQRHVPLMVHYLKALQQETDRVAILKGFPYPSQACCVEND</sequence>
<gene>
    <name evidence="2" type="ORF">Fmac_006601</name>
</gene>